<sequence>MPTRTFAVAAAVGAAAFATTGITYASPAESTQAAPSVQRAVSPVQKAAPPVQKAAPSAKKAVPATPPLDGGTASRNKGEGGEGGDREGGDRGGRGSDHEGPGYIYFNERTYSGSIEGCIAAASGLGANSFSIYNDSRRTVEVYRGFNCNGGSPVATVGPHGATHGVVTSPVNGDAFGTDALIAGAMFGDDGVVGSFRVIRDDEW</sequence>
<keyword evidence="4" id="KW-1185">Reference proteome</keyword>
<feature type="chain" id="PRO_5045536552" evidence="2">
    <location>
        <begin position="26"/>
        <end position="204"/>
    </location>
</feature>
<feature type="compositionally biased region" description="Low complexity" evidence="1">
    <location>
        <begin position="43"/>
        <end position="63"/>
    </location>
</feature>
<name>A0ABW3X7N8_9ACTN</name>
<accession>A0ABW3X7N8</accession>
<dbReference type="Proteomes" id="UP001597058">
    <property type="component" value="Unassembled WGS sequence"/>
</dbReference>
<feature type="signal peptide" evidence="2">
    <location>
        <begin position="1"/>
        <end position="25"/>
    </location>
</feature>
<evidence type="ECO:0000313" key="3">
    <source>
        <dbReference type="EMBL" id="MFD1304243.1"/>
    </source>
</evidence>
<feature type="region of interest" description="Disordered" evidence="1">
    <location>
        <begin position="27"/>
        <end position="101"/>
    </location>
</feature>
<comment type="caution">
    <text evidence="3">The sequence shown here is derived from an EMBL/GenBank/DDBJ whole genome shotgun (WGS) entry which is preliminary data.</text>
</comment>
<organism evidence="3 4">
    <name type="scientific">Streptomyces kaempferi</name>
    <dbReference type="NCBI Taxonomy" id="333725"/>
    <lineage>
        <taxon>Bacteria</taxon>
        <taxon>Bacillati</taxon>
        <taxon>Actinomycetota</taxon>
        <taxon>Actinomycetes</taxon>
        <taxon>Kitasatosporales</taxon>
        <taxon>Streptomycetaceae</taxon>
        <taxon>Streptomyces</taxon>
    </lineage>
</organism>
<gene>
    <name evidence="3" type="ORF">ACFQ5X_00095</name>
</gene>
<protein>
    <submittedName>
        <fullName evidence="3">Uncharacterized protein</fullName>
    </submittedName>
</protein>
<evidence type="ECO:0000256" key="2">
    <source>
        <dbReference type="SAM" id="SignalP"/>
    </source>
</evidence>
<dbReference type="EMBL" id="JBHTMM010000001">
    <property type="protein sequence ID" value="MFD1304243.1"/>
    <property type="molecule type" value="Genomic_DNA"/>
</dbReference>
<dbReference type="RefSeq" id="WP_381233414.1">
    <property type="nucleotide sequence ID" value="NZ_JBHSKH010000011.1"/>
</dbReference>
<proteinExistence type="predicted"/>
<evidence type="ECO:0000256" key="1">
    <source>
        <dbReference type="SAM" id="MobiDB-lite"/>
    </source>
</evidence>
<reference evidence="4" key="1">
    <citation type="journal article" date="2019" name="Int. J. Syst. Evol. Microbiol.">
        <title>The Global Catalogue of Microorganisms (GCM) 10K type strain sequencing project: providing services to taxonomists for standard genome sequencing and annotation.</title>
        <authorList>
            <consortium name="The Broad Institute Genomics Platform"/>
            <consortium name="The Broad Institute Genome Sequencing Center for Infectious Disease"/>
            <person name="Wu L."/>
            <person name="Ma J."/>
        </authorList>
    </citation>
    <scope>NUCLEOTIDE SEQUENCE [LARGE SCALE GENOMIC DNA]</scope>
    <source>
        <strain evidence="4">CGMCC 4.7020</strain>
    </source>
</reference>
<evidence type="ECO:0000313" key="4">
    <source>
        <dbReference type="Proteomes" id="UP001597058"/>
    </source>
</evidence>
<feature type="compositionally biased region" description="Basic and acidic residues" evidence="1">
    <location>
        <begin position="76"/>
        <end position="100"/>
    </location>
</feature>
<keyword evidence="2" id="KW-0732">Signal</keyword>